<sequence>MPKSTTIAGPSFPYKVDAAKVLTIRSAPISFGLSTNKGTPVFTPGSIITLFKSE</sequence>
<proteinExistence type="predicted"/>
<name>A0A6J6DNM7_9ZZZZ</name>
<protein>
    <submittedName>
        <fullName evidence="1">Unannotated protein</fullName>
    </submittedName>
</protein>
<evidence type="ECO:0000313" key="1">
    <source>
        <dbReference type="EMBL" id="CAB4562728.1"/>
    </source>
</evidence>
<reference evidence="1" key="1">
    <citation type="submission" date="2020-05" db="EMBL/GenBank/DDBJ databases">
        <authorList>
            <person name="Chiriac C."/>
            <person name="Salcher M."/>
            <person name="Ghai R."/>
            <person name="Kavagutti S V."/>
        </authorList>
    </citation>
    <scope>NUCLEOTIDE SEQUENCE</scope>
</reference>
<accession>A0A6J6DNM7</accession>
<dbReference type="AlphaFoldDB" id="A0A6J6DNM7"/>
<gene>
    <name evidence="1" type="ORF">UFOPK1599_00666</name>
</gene>
<organism evidence="1">
    <name type="scientific">freshwater metagenome</name>
    <dbReference type="NCBI Taxonomy" id="449393"/>
    <lineage>
        <taxon>unclassified sequences</taxon>
        <taxon>metagenomes</taxon>
        <taxon>ecological metagenomes</taxon>
    </lineage>
</organism>
<dbReference type="EMBL" id="CAEZTE010000028">
    <property type="protein sequence ID" value="CAB4562728.1"/>
    <property type="molecule type" value="Genomic_DNA"/>
</dbReference>